<dbReference type="Proteomes" id="UP000006702">
    <property type="component" value="Unassembled WGS sequence"/>
</dbReference>
<dbReference type="eggNOG" id="ENOG502RDGN">
    <property type="taxonomic scope" value="Eukaryota"/>
</dbReference>
<dbReference type="VEuPathDB" id="FungiDB:NFIA_081980"/>
<sequence length="230" mass="25737">MLQIAEDIGGGDYNWCYGLPQLLSSAKYSADRSSRTNGAYTDWQLPIGRTKALSEVSLILKMSPDMFADLRSHLQRMTEEPRSEWEPGEKNCAVILFKQVCQHIARRNEILISTNNSLAANVCSQHFGSDAKAGLLISDEDPKERNCEQEFPSNNALHAHAADCNDVGGFHADIADLPILKAKPMEVPAHDGMGFRSWKYATIKAYIHIQLLDPCYKVQILRKDRCHCAC</sequence>
<organism evidence="1 2">
    <name type="scientific">Neosartorya fischeri (strain ATCC 1020 / DSM 3700 / CBS 544.65 / FGSC A1164 / JCM 1740 / NRRL 181 / WB 181)</name>
    <name type="common">Aspergillus fischerianus</name>
    <dbReference type="NCBI Taxonomy" id="331117"/>
    <lineage>
        <taxon>Eukaryota</taxon>
        <taxon>Fungi</taxon>
        <taxon>Dikarya</taxon>
        <taxon>Ascomycota</taxon>
        <taxon>Pezizomycotina</taxon>
        <taxon>Eurotiomycetes</taxon>
        <taxon>Eurotiomycetidae</taxon>
        <taxon>Eurotiales</taxon>
        <taxon>Aspergillaceae</taxon>
        <taxon>Aspergillus</taxon>
        <taxon>Aspergillus subgen. Fumigati</taxon>
    </lineage>
</organism>
<keyword evidence="2" id="KW-1185">Reference proteome</keyword>
<accession>A1DFU4</accession>
<proteinExistence type="predicted"/>
<dbReference type="GeneID" id="4586705"/>
<dbReference type="HOGENOM" id="CLU_1205074_0_0_1"/>
<gene>
    <name evidence="1" type="ORF">NFIA_081980</name>
</gene>
<dbReference type="STRING" id="331117.A1DFU4"/>
<dbReference type="KEGG" id="nfi:NFIA_081980"/>
<dbReference type="OrthoDB" id="4510589at2759"/>
<dbReference type="AlphaFoldDB" id="A1DFU4"/>
<protein>
    <submittedName>
        <fullName evidence="1">Uncharacterized protein</fullName>
    </submittedName>
</protein>
<dbReference type="EMBL" id="DS027696">
    <property type="protein sequence ID" value="EAW18251.1"/>
    <property type="molecule type" value="Genomic_DNA"/>
</dbReference>
<name>A1DFU4_NEOFI</name>
<reference evidence="2" key="1">
    <citation type="journal article" date="2008" name="PLoS Genet.">
        <title>Genomic islands in the pathogenic filamentous fungus Aspergillus fumigatus.</title>
        <authorList>
            <person name="Fedorova N.D."/>
            <person name="Khaldi N."/>
            <person name="Joardar V.S."/>
            <person name="Maiti R."/>
            <person name="Amedeo P."/>
            <person name="Anderson M.J."/>
            <person name="Crabtree J."/>
            <person name="Silva J.C."/>
            <person name="Badger J.H."/>
            <person name="Albarraq A."/>
            <person name="Angiuoli S."/>
            <person name="Bussey H."/>
            <person name="Bowyer P."/>
            <person name="Cotty P.J."/>
            <person name="Dyer P.S."/>
            <person name="Egan A."/>
            <person name="Galens K."/>
            <person name="Fraser-Liggett C.M."/>
            <person name="Haas B.J."/>
            <person name="Inman J.M."/>
            <person name="Kent R."/>
            <person name="Lemieux S."/>
            <person name="Malavazi I."/>
            <person name="Orvis J."/>
            <person name="Roemer T."/>
            <person name="Ronning C.M."/>
            <person name="Sundaram J.P."/>
            <person name="Sutton G."/>
            <person name="Turner G."/>
            <person name="Venter J.C."/>
            <person name="White O.R."/>
            <person name="Whitty B.R."/>
            <person name="Youngman P."/>
            <person name="Wolfe K.H."/>
            <person name="Goldman G.H."/>
            <person name="Wortman J.R."/>
            <person name="Jiang B."/>
            <person name="Denning D.W."/>
            <person name="Nierman W.C."/>
        </authorList>
    </citation>
    <scope>NUCLEOTIDE SEQUENCE [LARGE SCALE GENOMIC DNA]</scope>
    <source>
        <strain evidence="2">ATCC 1020 / DSM 3700 / CBS 544.65 / FGSC A1164 / JCM 1740 / NRRL 181 / WB 181</strain>
    </source>
</reference>
<evidence type="ECO:0000313" key="1">
    <source>
        <dbReference type="EMBL" id="EAW18251.1"/>
    </source>
</evidence>
<evidence type="ECO:0000313" key="2">
    <source>
        <dbReference type="Proteomes" id="UP000006702"/>
    </source>
</evidence>
<dbReference type="RefSeq" id="XP_001260148.1">
    <property type="nucleotide sequence ID" value="XM_001260147.1"/>
</dbReference>